<dbReference type="InterPro" id="IPR015943">
    <property type="entry name" value="WD40/YVTN_repeat-like_dom_sf"/>
</dbReference>
<evidence type="ECO:0000256" key="1">
    <source>
        <dbReference type="ARBA" id="ARBA00022574"/>
    </source>
</evidence>
<dbReference type="FunFam" id="2.130.10.10:FF:000443">
    <property type="entry name" value="U4/U6 small nuclear ribonucleoprotein Prp4"/>
    <property type="match status" value="1"/>
</dbReference>
<protein>
    <recommendedName>
        <fullName evidence="5">Pre-mRNA processing factor 4 (PRP4)-like domain-containing protein</fullName>
    </recommendedName>
</protein>
<dbReference type="Pfam" id="PF00400">
    <property type="entry name" value="WD40"/>
    <property type="match status" value="7"/>
</dbReference>
<dbReference type="PANTHER" id="PTHR19846:SF0">
    <property type="entry name" value="PRE-MRNA PROCESSING FACTOR 4"/>
    <property type="match status" value="1"/>
</dbReference>
<feature type="repeat" description="WD" evidence="3">
    <location>
        <begin position="309"/>
        <end position="350"/>
    </location>
</feature>
<organism evidence="7">
    <name type="scientific">Salpingoeca rosetta (strain ATCC 50818 / BSB-021)</name>
    <dbReference type="NCBI Taxonomy" id="946362"/>
    <lineage>
        <taxon>Eukaryota</taxon>
        <taxon>Choanoflagellata</taxon>
        <taxon>Craspedida</taxon>
        <taxon>Salpingoecidae</taxon>
        <taxon>Salpingoeca</taxon>
    </lineage>
</organism>
<dbReference type="KEGG" id="sre:PTSG_08825"/>
<dbReference type="PRINTS" id="PR00320">
    <property type="entry name" value="GPROTEINBRPT"/>
</dbReference>
<keyword evidence="1 3" id="KW-0853">WD repeat</keyword>
<feature type="compositionally biased region" description="Basic and acidic residues" evidence="4">
    <location>
        <begin position="1"/>
        <end position="21"/>
    </location>
</feature>
<gene>
    <name evidence="6" type="ORF">PTSG_08825</name>
</gene>
<dbReference type="GO" id="GO:0000398">
    <property type="term" value="P:mRNA splicing, via spliceosome"/>
    <property type="evidence" value="ECO:0007669"/>
    <property type="project" value="TreeGrafter"/>
</dbReference>
<feature type="repeat" description="WD" evidence="3">
    <location>
        <begin position="435"/>
        <end position="466"/>
    </location>
</feature>
<dbReference type="InterPro" id="IPR036322">
    <property type="entry name" value="WD40_repeat_dom_sf"/>
</dbReference>
<dbReference type="PANTHER" id="PTHR19846">
    <property type="entry name" value="WD40 REPEAT PROTEIN"/>
    <property type="match status" value="1"/>
</dbReference>
<evidence type="ECO:0000313" key="6">
    <source>
        <dbReference type="EMBL" id="EGD77734.1"/>
    </source>
</evidence>
<dbReference type="PROSITE" id="PS50294">
    <property type="entry name" value="WD_REPEATS_REGION"/>
    <property type="match status" value="5"/>
</dbReference>
<accession>F2UKT5</accession>
<evidence type="ECO:0000256" key="4">
    <source>
        <dbReference type="SAM" id="MobiDB-lite"/>
    </source>
</evidence>
<feature type="repeat" description="WD" evidence="3">
    <location>
        <begin position="259"/>
        <end position="308"/>
    </location>
</feature>
<dbReference type="PROSITE" id="PS50082">
    <property type="entry name" value="WD_REPEATS_2"/>
    <property type="match status" value="6"/>
</dbReference>
<dbReference type="STRING" id="946362.F2UKT5"/>
<evidence type="ECO:0000259" key="5">
    <source>
        <dbReference type="SMART" id="SM00500"/>
    </source>
</evidence>
<dbReference type="RefSeq" id="XP_004990210.1">
    <property type="nucleotide sequence ID" value="XM_004990153.1"/>
</dbReference>
<dbReference type="EMBL" id="GL832979">
    <property type="protein sequence ID" value="EGD77734.1"/>
    <property type="molecule type" value="Genomic_DNA"/>
</dbReference>
<dbReference type="GO" id="GO:0017070">
    <property type="term" value="F:U6 snRNA binding"/>
    <property type="evidence" value="ECO:0007669"/>
    <property type="project" value="TreeGrafter"/>
</dbReference>
<feature type="repeat" description="WD" evidence="3">
    <location>
        <begin position="393"/>
        <end position="434"/>
    </location>
</feature>
<dbReference type="Gene3D" id="4.10.280.110">
    <property type="entry name" value="Pre-mRNA processing factor 4 domain"/>
    <property type="match status" value="1"/>
</dbReference>
<dbReference type="GeneID" id="16070763"/>
<keyword evidence="2" id="KW-0677">Repeat</keyword>
<keyword evidence="7" id="KW-1185">Reference proteome</keyword>
<dbReference type="SMART" id="SM00500">
    <property type="entry name" value="SFM"/>
    <property type="match status" value="1"/>
</dbReference>
<evidence type="ECO:0000256" key="3">
    <source>
        <dbReference type="PROSITE-ProRule" id="PRU00221"/>
    </source>
</evidence>
<reference evidence="6" key="1">
    <citation type="submission" date="2009-08" db="EMBL/GenBank/DDBJ databases">
        <title>Annotation of Salpingoeca rosetta.</title>
        <authorList>
            <consortium name="The Broad Institute Genome Sequencing Platform"/>
            <person name="Russ C."/>
            <person name="Cuomo C."/>
            <person name="Burger G."/>
            <person name="Gray M.W."/>
            <person name="Holland P.W.H."/>
            <person name="King N."/>
            <person name="Lang F.B.F."/>
            <person name="Roger A.J."/>
            <person name="Ruiz-Trillo I."/>
            <person name="Young S.K."/>
            <person name="Zeng Q."/>
            <person name="Gargeya S."/>
            <person name="Alvarado L."/>
            <person name="Berlin A."/>
            <person name="Chapman S.B."/>
            <person name="Chen Z."/>
            <person name="Freedman E."/>
            <person name="Gellesch M."/>
            <person name="Goldberg J."/>
            <person name="Griggs A."/>
            <person name="Gujja S."/>
            <person name="Heilman E."/>
            <person name="Heiman D."/>
            <person name="Howarth C."/>
            <person name="Mehta T."/>
            <person name="Neiman D."/>
            <person name="Pearson M."/>
            <person name="Roberts A."/>
            <person name="Saif S."/>
            <person name="Shea T."/>
            <person name="Shenoy N."/>
            <person name="Sisk P."/>
            <person name="Stolte C."/>
            <person name="Sykes S."/>
            <person name="White J."/>
            <person name="Yandava C."/>
            <person name="Haas B."/>
            <person name="Nusbaum C."/>
            <person name="Birren B."/>
        </authorList>
    </citation>
    <scope>NUCLEOTIDE SEQUENCE [LARGE SCALE GENOMIC DNA]</scope>
    <source>
        <strain evidence="6">ATCC 50818</strain>
    </source>
</reference>
<dbReference type="GO" id="GO:0046540">
    <property type="term" value="C:U4/U6 x U5 tri-snRNP complex"/>
    <property type="evidence" value="ECO:0007669"/>
    <property type="project" value="TreeGrafter"/>
</dbReference>
<sequence>MSEQALDRIQRQLQDAQEKARRGGAPVEAAAAPVKKELSEAVKAGMAAGNINISDTGARMQLSETSQMEQKRQDAILDELERRKKEREVLLPATDEGVILKLRELGEPVTLFGEDPADRRIRLREFLSAHTGAAVTEKPLTQAAARKAQKETEEVWYHVGPEELKLVRKFVAEYSLPRARNRLKEARLELAKSDAQKQARKQHMYSTLRQFSIYGSQIGDTRPLSFCRFSPDSKILGVASWTGTVKLWAVPACTEMSTYRAHAERVSALSWHPSACISQDRSSVNFATCSVDGAVKLWGLDSTTPVSSLPGHAARVARAEFHPSGKLLMTTCFDHSWRLWDLSNEVEVLHQEGHSRPVYDAAFHPDGSLCGTSSLDHTGRIWDLRTGKNIMVLQGHTKNVLALQFSPNGYHVATGSDDNTVRIWDLRKQQCVYTLPAHTNLVSGLRYHSSGNFFVTSSYDETAKVWTAPGCAPLKVLRGHEGKVMSIDVSNDAKYIATSSWDRTFKLWTQE</sequence>
<evidence type="ECO:0000256" key="2">
    <source>
        <dbReference type="ARBA" id="ARBA00022737"/>
    </source>
</evidence>
<name>F2UKT5_SALR5</name>
<dbReference type="Gene3D" id="2.130.10.10">
    <property type="entry name" value="YVTN repeat-like/Quinoprotein amine dehydrogenase"/>
    <property type="match status" value="3"/>
</dbReference>
<dbReference type="InterPro" id="IPR020472">
    <property type="entry name" value="WD40_PAC1"/>
</dbReference>
<feature type="compositionally biased region" description="Low complexity" evidence="4">
    <location>
        <begin position="23"/>
        <end position="33"/>
    </location>
</feature>
<dbReference type="FunFam" id="2.130.10.10:FF:001211">
    <property type="entry name" value="CBN-PRP-4 protein"/>
    <property type="match status" value="1"/>
</dbReference>
<dbReference type="Pfam" id="PF08799">
    <property type="entry name" value="PRP4"/>
    <property type="match status" value="1"/>
</dbReference>
<dbReference type="InterPro" id="IPR019775">
    <property type="entry name" value="WD40_repeat_CS"/>
</dbReference>
<dbReference type="InterPro" id="IPR036285">
    <property type="entry name" value="PRP4-like_sf"/>
</dbReference>
<dbReference type="InterPro" id="IPR014906">
    <property type="entry name" value="PRP4-like"/>
</dbReference>
<dbReference type="CDD" id="cd00200">
    <property type="entry name" value="WD40"/>
    <property type="match status" value="1"/>
</dbReference>
<dbReference type="AlphaFoldDB" id="F2UKT5"/>
<proteinExistence type="predicted"/>
<feature type="domain" description="Pre-mRNA processing factor 4 (PRP4)-like" evidence="5">
    <location>
        <begin position="93"/>
        <end position="142"/>
    </location>
</feature>
<dbReference type="SMART" id="SM00320">
    <property type="entry name" value="WD40"/>
    <property type="match status" value="7"/>
</dbReference>
<feature type="repeat" description="WD" evidence="3">
    <location>
        <begin position="477"/>
        <end position="511"/>
    </location>
</feature>
<dbReference type="eggNOG" id="KOG0272">
    <property type="taxonomic scope" value="Eukaryota"/>
</dbReference>
<dbReference type="InParanoid" id="F2UKT5"/>
<dbReference type="OMA" id="LNEPICY"/>
<dbReference type="SUPFAM" id="SSF158230">
    <property type="entry name" value="PRP4-like"/>
    <property type="match status" value="1"/>
</dbReference>
<dbReference type="OrthoDB" id="540662at2759"/>
<dbReference type="GO" id="GO:0030621">
    <property type="term" value="F:U4 snRNA binding"/>
    <property type="evidence" value="ECO:0007669"/>
    <property type="project" value="TreeGrafter"/>
</dbReference>
<feature type="region of interest" description="Disordered" evidence="4">
    <location>
        <begin position="1"/>
        <end position="33"/>
    </location>
</feature>
<dbReference type="InterPro" id="IPR001680">
    <property type="entry name" value="WD40_rpt"/>
</dbReference>
<feature type="repeat" description="WD" evidence="3">
    <location>
        <begin position="351"/>
        <end position="392"/>
    </location>
</feature>
<dbReference type="Proteomes" id="UP000007799">
    <property type="component" value="Unassembled WGS sequence"/>
</dbReference>
<dbReference type="SUPFAM" id="SSF50978">
    <property type="entry name" value="WD40 repeat-like"/>
    <property type="match status" value="1"/>
</dbReference>
<dbReference type="PROSITE" id="PS00678">
    <property type="entry name" value="WD_REPEATS_1"/>
    <property type="match status" value="2"/>
</dbReference>
<evidence type="ECO:0000313" key="7">
    <source>
        <dbReference type="Proteomes" id="UP000007799"/>
    </source>
</evidence>